<organism evidence="1 2">
    <name type="scientific">Paenibacillus gallinarum</name>
    <dbReference type="NCBI Taxonomy" id="2762232"/>
    <lineage>
        <taxon>Bacteria</taxon>
        <taxon>Bacillati</taxon>
        <taxon>Bacillota</taxon>
        <taxon>Bacilli</taxon>
        <taxon>Bacillales</taxon>
        <taxon>Paenibacillaceae</taxon>
        <taxon>Paenibacillus</taxon>
    </lineage>
</organism>
<evidence type="ECO:0000313" key="1">
    <source>
        <dbReference type="EMBL" id="MBD7971390.1"/>
    </source>
</evidence>
<proteinExistence type="predicted"/>
<evidence type="ECO:0000313" key="2">
    <source>
        <dbReference type="Proteomes" id="UP000608071"/>
    </source>
</evidence>
<protein>
    <submittedName>
        <fullName evidence="1">Uncharacterized protein</fullName>
    </submittedName>
</protein>
<sequence length="208" mass="22740">MKRKKTLGALISLGLIAGLVLMVNTGYSQDKEFKMDNGGNISMNVTENYSDVLPIELKTQEEEQVIEEKAGIQEFSFSNEKRNAQSKKSLSLNIDLTPTGDFYKVNGSGSLEMDGVKNKIELIGSTISKVKLKSGDTYVFGPLDAIMTKENEETEEIIIGLGSIVETGQRYFSLTLGNFGEGISYLIFGDTSFLTEEIADITTEYAGG</sequence>
<comment type="caution">
    <text evidence="1">The sequence shown here is derived from an EMBL/GenBank/DDBJ whole genome shotgun (WGS) entry which is preliminary data.</text>
</comment>
<dbReference type="EMBL" id="JACSQL010000036">
    <property type="protein sequence ID" value="MBD7971390.1"/>
    <property type="molecule type" value="Genomic_DNA"/>
</dbReference>
<dbReference type="RefSeq" id="WP_191805276.1">
    <property type="nucleotide sequence ID" value="NZ_JACSQL010000036.1"/>
</dbReference>
<name>A0ABR8T6K3_9BACL</name>
<gene>
    <name evidence="1" type="ORF">H9647_25350</name>
</gene>
<keyword evidence="2" id="KW-1185">Reference proteome</keyword>
<accession>A0ABR8T6K3</accession>
<reference evidence="1 2" key="1">
    <citation type="submission" date="2020-08" db="EMBL/GenBank/DDBJ databases">
        <title>A Genomic Blueprint of the Chicken Gut Microbiome.</title>
        <authorList>
            <person name="Gilroy R."/>
            <person name="Ravi A."/>
            <person name="Getino M."/>
            <person name="Pursley I."/>
            <person name="Horton D.L."/>
            <person name="Alikhan N.-F."/>
            <person name="Baker D."/>
            <person name="Gharbi K."/>
            <person name="Hall N."/>
            <person name="Watson M."/>
            <person name="Adriaenssens E.M."/>
            <person name="Foster-Nyarko E."/>
            <person name="Jarju S."/>
            <person name="Secka A."/>
            <person name="Antonio M."/>
            <person name="Oren A."/>
            <person name="Chaudhuri R."/>
            <person name="La Ragione R.M."/>
            <person name="Hildebrand F."/>
            <person name="Pallen M.J."/>
        </authorList>
    </citation>
    <scope>NUCLEOTIDE SEQUENCE [LARGE SCALE GENOMIC DNA]</scope>
    <source>
        <strain evidence="1 2">Sa2BVA9</strain>
    </source>
</reference>
<dbReference type="Proteomes" id="UP000608071">
    <property type="component" value="Unassembled WGS sequence"/>
</dbReference>